<sequence length="259" mass="27963">MANEIILTFDYEESPAAEDLAEVFAALARDYRETSGGGTLVVTRVQSGSITVMVTDALLAALPHVQTAAVSTLAVMAAVNTVDKFAENLKKWFGQAKTDEGKKRLYKKGKKQSGQRSVEAIINTAAKTRSRAKVKHIKANGETLEAEITPIEAVAIKEATASPEAGPKLVQNDYPRALAARPDVEFAVEQLRQAGSENLSQSQIEAIVEIIVSTLKTSGASRILPEIASQLEIHGLYDFARAVRRHISGRTLEPPQPES</sequence>
<dbReference type="RefSeq" id="WP_137479224.1">
    <property type="nucleotide sequence ID" value="NZ_SZZP01000009.1"/>
</dbReference>
<dbReference type="Proteomes" id="UP000305095">
    <property type="component" value="Unassembled WGS sequence"/>
</dbReference>
<comment type="caution">
    <text evidence="1">The sequence shown here is derived from an EMBL/GenBank/DDBJ whole genome shotgun (WGS) entry which is preliminary data.</text>
</comment>
<evidence type="ECO:0000313" key="1">
    <source>
        <dbReference type="EMBL" id="TKV80443.1"/>
    </source>
</evidence>
<name>A0A4U6S137_BRAEL</name>
<gene>
    <name evidence="1" type="ORF">FDV58_16965</name>
</gene>
<reference evidence="1 2" key="1">
    <citation type="submission" date="2019-05" db="EMBL/GenBank/DDBJ databases">
        <title>Draft Genome of Bradyrhizobium elkanii strain SEMIA 938, Used in Commercial Inoculants for Lupinus spp. in Brazil.</title>
        <authorList>
            <person name="Hungria M."/>
            <person name="Delamuta J.R.M."/>
            <person name="Ribeiro R.A."/>
            <person name="Nogueira M.A."/>
        </authorList>
    </citation>
    <scope>NUCLEOTIDE SEQUENCE [LARGE SCALE GENOMIC DNA]</scope>
    <source>
        <strain evidence="1 2">Semia 938</strain>
    </source>
</reference>
<dbReference type="AlphaFoldDB" id="A0A4U6S137"/>
<protein>
    <submittedName>
        <fullName evidence="1">Uncharacterized protein</fullName>
    </submittedName>
</protein>
<accession>A0A4U6S137</accession>
<dbReference type="EMBL" id="SZZP01000009">
    <property type="protein sequence ID" value="TKV80443.1"/>
    <property type="molecule type" value="Genomic_DNA"/>
</dbReference>
<evidence type="ECO:0000313" key="2">
    <source>
        <dbReference type="Proteomes" id="UP000305095"/>
    </source>
</evidence>
<proteinExistence type="predicted"/>
<organism evidence="1 2">
    <name type="scientific">Bradyrhizobium elkanii</name>
    <dbReference type="NCBI Taxonomy" id="29448"/>
    <lineage>
        <taxon>Bacteria</taxon>
        <taxon>Pseudomonadati</taxon>
        <taxon>Pseudomonadota</taxon>
        <taxon>Alphaproteobacteria</taxon>
        <taxon>Hyphomicrobiales</taxon>
        <taxon>Nitrobacteraceae</taxon>
        <taxon>Bradyrhizobium</taxon>
    </lineage>
</organism>